<keyword evidence="5" id="KW-0732">Signal</keyword>
<evidence type="ECO:0000256" key="4">
    <source>
        <dbReference type="SAM" id="MobiDB-lite"/>
    </source>
</evidence>
<comment type="caution">
    <text evidence="8">The sequence shown here is derived from an EMBL/GenBank/DDBJ whole genome shotgun (WGS) entry which is preliminary data.</text>
</comment>
<keyword evidence="3" id="KW-0998">Cell outer membrane</keyword>
<dbReference type="Gene3D" id="3.10.20.310">
    <property type="entry name" value="membrane protein fhac"/>
    <property type="match status" value="1"/>
</dbReference>
<dbReference type="Gene3D" id="2.40.160.50">
    <property type="entry name" value="membrane protein fhac: a member of the omp85/tpsb transporter family"/>
    <property type="match status" value="1"/>
</dbReference>
<feature type="non-terminal residue" evidence="8">
    <location>
        <position position="343"/>
    </location>
</feature>
<name>A0A9X8CXX1_9BURK</name>
<keyword evidence="2" id="KW-0812">Transmembrane</keyword>
<dbReference type="PANTHER" id="PTHR34597">
    <property type="entry name" value="SLR1661 PROTEIN"/>
    <property type="match status" value="1"/>
</dbReference>
<dbReference type="Pfam" id="PF03865">
    <property type="entry name" value="ShlB"/>
    <property type="match status" value="1"/>
</dbReference>
<dbReference type="InterPro" id="IPR013686">
    <property type="entry name" value="Polypept-transport_assoc_ShlB"/>
</dbReference>
<evidence type="ECO:0000256" key="1">
    <source>
        <dbReference type="ARBA" id="ARBA00022452"/>
    </source>
</evidence>
<dbReference type="OrthoDB" id="572300at2"/>
<dbReference type="InterPro" id="IPR005565">
    <property type="entry name" value="Hemolysn_activator_HlyB_C"/>
</dbReference>
<evidence type="ECO:0000259" key="7">
    <source>
        <dbReference type="Pfam" id="PF08479"/>
    </source>
</evidence>
<feature type="chain" id="PRO_5040979676" evidence="5">
    <location>
        <begin position="37"/>
        <end position="343"/>
    </location>
</feature>
<dbReference type="Pfam" id="PF08479">
    <property type="entry name" value="POTRA_2"/>
    <property type="match status" value="1"/>
</dbReference>
<keyword evidence="9" id="KW-1185">Reference proteome</keyword>
<feature type="domain" description="Haemolysin activator HlyB C-terminal" evidence="6">
    <location>
        <begin position="231"/>
        <end position="340"/>
    </location>
</feature>
<dbReference type="GO" id="GO:0046819">
    <property type="term" value="P:protein secretion by the type V secretion system"/>
    <property type="evidence" value="ECO:0007669"/>
    <property type="project" value="TreeGrafter"/>
</dbReference>
<evidence type="ECO:0000259" key="6">
    <source>
        <dbReference type="Pfam" id="PF03865"/>
    </source>
</evidence>
<dbReference type="InterPro" id="IPR051544">
    <property type="entry name" value="TPS_OM_transporter"/>
</dbReference>
<dbReference type="AlphaFoldDB" id="A0A9X8CXX1"/>
<keyword evidence="1" id="KW-1134">Transmembrane beta strand</keyword>
<keyword evidence="1" id="KW-0472">Membrane</keyword>
<reference evidence="8 9" key="1">
    <citation type="submission" date="2018-09" db="EMBL/GenBank/DDBJ databases">
        <title>Acidovorax cavernicola nov. sp. isolated from Gruta de las Maravillas (Aracena, Spain).</title>
        <authorList>
            <person name="Jurado V."/>
            <person name="Gutierrez-Patricio S."/>
            <person name="Gonzalez-Pimentel J.L."/>
            <person name="Miller A.Z."/>
            <person name="Laiz L."/>
            <person name="Saiz-Jimenez C."/>
        </authorList>
    </citation>
    <scope>NUCLEOTIDE SEQUENCE [LARGE SCALE GENOMIC DNA]</scope>
    <source>
        <strain evidence="8 9">1011MAR4D40.2</strain>
    </source>
</reference>
<dbReference type="PANTHER" id="PTHR34597:SF1">
    <property type="entry name" value="HEME_HEMOPEXIN TRANSPORTER PROTEIN HUXB"/>
    <property type="match status" value="1"/>
</dbReference>
<organism evidence="8 9">
    <name type="scientific">Acidovorax cavernicola</name>
    <dbReference type="NCBI Taxonomy" id="1675792"/>
    <lineage>
        <taxon>Bacteria</taxon>
        <taxon>Pseudomonadati</taxon>
        <taxon>Pseudomonadota</taxon>
        <taxon>Betaproteobacteria</taxon>
        <taxon>Burkholderiales</taxon>
        <taxon>Comamonadaceae</taxon>
        <taxon>Acidovorax</taxon>
    </lineage>
</organism>
<dbReference type="GO" id="GO:0008320">
    <property type="term" value="F:protein transmembrane transporter activity"/>
    <property type="evidence" value="ECO:0007669"/>
    <property type="project" value="TreeGrafter"/>
</dbReference>
<proteinExistence type="predicted"/>
<evidence type="ECO:0000313" key="9">
    <source>
        <dbReference type="Proteomes" id="UP000265619"/>
    </source>
</evidence>
<evidence type="ECO:0000256" key="2">
    <source>
        <dbReference type="ARBA" id="ARBA00022692"/>
    </source>
</evidence>
<dbReference type="Proteomes" id="UP000265619">
    <property type="component" value="Unassembled WGS sequence"/>
</dbReference>
<feature type="compositionally biased region" description="Basic and acidic residues" evidence="4">
    <location>
        <begin position="57"/>
        <end position="79"/>
    </location>
</feature>
<dbReference type="EMBL" id="QXMN01000222">
    <property type="protein sequence ID" value="RIX70565.1"/>
    <property type="molecule type" value="Genomic_DNA"/>
</dbReference>
<evidence type="ECO:0000256" key="5">
    <source>
        <dbReference type="SAM" id="SignalP"/>
    </source>
</evidence>
<gene>
    <name evidence="8" type="ORF">D3H34_32690</name>
</gene>
<evidence type="ECO:0000313" key="8">
    <source>
        <dbReference type="EMBL" id="RIX70565.1"/>
    </source>
</evidence>
<dbReference type="GO" id="GO:0098046">
    <property type="term" value="C:type V protein secretion system complex"/>
    <property type="evidence" value="ECO:0007669"/>
    <property type="project" value="TreeGrafter"/>
</dbReference>
<accession>A0A9X8CXX1</accession>
<evidence type="ECO:0000256" key="3">
    <source>
        <dbReference type="ARBA" id="ARBA00023237"/>
    </source>
</evidence>
<feature type="region of interest" description="Disordered" evidence="4">
    <location>
        <begin position="57"/>
        <end position="92"/>
    </location>
</feature>
<sequence length="343" mass="37417">MNTMLASLLPSFPRCRQALCTAGWLGLGVLSTPAWAQPVVIPPAGQAGTLQQLQIEEDRRRREQERLRPAAPDPLRRPESPTPPPISPSAGGLRFDVREIRFTPSAILAPADLEAIAAQYRGRQVSLAELQELVLQVNELYKAKGVVTAIATIAPQDISNGVVEVKLVEGRVGEVGISGNATTHTSYIQARLGLVAGEIVDLNELEDSLVWFNRTNDVRLEADLQPGKEFGSTDILINAIEPDRHQLLATLDNLGSPMTGRWRAGMSYRNRSLLGFRDDLSLAYTYASGQKSGSAGYGLPINRWGGRVNYTYYDDATAVRYGALSSLKITGRSESHVLSMRQP</sequence>
<feature type="domain" description="Polypeptide-transport-associated ShlB-type" evidence="7">
    <location>
        <begin position="95"/>
        <end position="170"/>
    </location>
</feature>
<protein>
    <submittedName>
        <fullName evidence="8">ShlB/FhaC/HecB family hemolysin secretion/activation protein</fullName>
    </submittedName>
</protein>
<feature type="signal peptide" evidence="5">
    <location>
        <begin position="1"/>
        <end position="36"/>
    </location>
</feature>